<dbReference type="RefSeq" id="WP_189575230.1">
    <property type="nucleotide sequence ID" value="NZ_BMXU01000002.1"/>
</dbReference>
<evidence type="ECO:0000313" key="3">
    <source>
        <dbReference type="Proteomes" id="UP001595607"/>
    </source>
</evidence>
<keyword evidence="1" id="KW-0472">Membrane</keyword>
<accession>A0ABV7MC76</accession>
<evidence type="ECO:0000256" key="1">
    <source>
        <dbReference type="SAM" id="Phobius"/>
    </source>
</evidence>
<sequence length="87" mass="9564">MRKALYVTLGTVLAMIGGIIFVSPMPLGFLFLIPGLALLVLGSERVANWVRRRRARNAELNEKMTEACEHMPDAVSAPLEETVPDKA</sequence>
<keyword evidence="1" id="KW-1133">Transmembrane helix</keyword>
<keyword evidence="3" id="KW-1185">Reference proteome</keyword>
<evidence type="ECO:0008006" key="4">
    <source>
        <dbReference type="Google" id="ProtNLM"/>
    </source>
</evidence>
<comment type="caution">
    <text evidence="2">The sequence shown here is derived from an EMBL/GenBank/DDBJ whole genome shotgun (WGS) entry which is preliminary data.</text>
</comment>
<protein>
    <recommendedName>
        <fullName evidence="4">Tellurium resistance protein TerC</fullName>
    </recommendedName>
</protein>
<feature type="transmembrane region" description="Helical" evidence="1">
    <location>
        <begin position="5"/>
        <end position="23"/>
    </location>
</feature>
<dbReference type="Proteomes" id="UP001595607">
    <property type="component" value="Unassembled WGS sequence"/>
</dbReference>
<feature type="transmembrane region" description="Helical" evidence="1">
    <location>
        <begin position="29"/>
        <end position="47"/>
    </location>
</feature>
<gene>
    <name evidence="2" type="ORF">ACFONP_09960</name>
</gene>
<evidence type="ECO:0000313" key="2">
    <source>
        <dbReference type="EMBL" id="MFC3303055.1"/>
    </source>
</evidence>
<proteinExistence type="predicted"/>
<dbReference type="EMBL" id="JBHRVA010000003">
    <property type="protein sequence ID" value="MFC3303055.1"/>
    <property type="molecule type" value="Genomic_DNA"/>
</dbReference>
<name>A0ABV7MC76_9PROT</name>
<keyword evidence="1" id="KW-0812">Transmembrane</keyword>
<organism evidence="2 3">
    <name type="scientific">Parvularcula lutaonensis</name>
    <dbReference type="NCBI Taxonomy" id="491923"/>
    <lineage>
        <taxon>Bacteria</taxon>
        <taxon>Pseudomonadati</taxon>
        <taxon>Pseudomonadota</taxon>
        <taxon>Alphaproteobacteria</taxon>
        <taxon>Parvularculales</taxon>
        <taxon>Parvularculaceae</taxon>
        <taxon>Parvularcula</taxon>
    </lineage>
</organism>
<reference evidence="3" key="1">
    <citation type="journal article" date="2019" name="Int. J. Syst. Evol. Microbiol.">
        <title>The Global Catalogue of Microorganisms (GCM) 10K type strain sequencing project: providing services to taxonomists for standard genome sequencing and annotation.</title>
        <authorList>
            <consortium name="The Broad Institute Genomics Platform"/>
            <consortium name="The Broad Institute Genome Sequencing Center for Infectious Disease"/>
            <person name="Wu L."/>
            <person name="Ma J."/>
        </authorList>
    </citation>
    <scope>NUCLEOTIDE SEQUENCE [LARGE SCALE GENOMIC DNA]</scope>
    <source>
        <strain evidence="3">KCTC 22245</strain>
    </source>
</reference>